<organism evidence="2 3">
    <name type="scientific">Sorangium cellulosum</name>
    <name type="common">Polyangium cellulosum</name>
    <dbReference type="NCBI Taxonomy" id="56"/>
    <lineage>
        <taxon>Bacteria</taxon>
        <taxon>Pseudomonadati</taxon>
        <taxon>Myxococcota</taxon>
        <taxon>Polyangia</taxon>
        <taxon>Polyangiales</taxon>
        <taxon>Polyangiaceae</taxon>
        <taxon>Sorangium</taxon>
    </lineage>
</organism>
<dbReference type="EMBL" id="JELY01002402">
    <property type="protein sequence ID" value="KYF52686.1"/>
    <property type="molecule type" value="Genomic_DNA"/>
</dbReference>
<evidence type="ECO:0000313" key="3">
    <source>
        <dbReference type="Proteomes" id="UP000075420"/>
    </source>
</evidence>
<proteinExistence type="predicted"/>
<evidence type="ECO:0008006" key="4">
    <source>
        <dbReference type="Google" id="ProtNLM"/>
    </source>
</evidence>
<feature type="transmembrane region" description="Helical" evidence="1">
    <location>
        <begin position="39"/>
        <end position="64"/>
    </location>
</feature>
<name>A0A150PAM8_SORCE</name>
<dbReference type="InterPro" id="IPR009324">
    <property type="entry name" value="DUF981"/>
</dbReference>
<feature type="transmembrane region" description="Helical" evidence="1">
    <location>
        <begin position="99"/>
        <end position="118"/>
    </location>
</feature>
<dbReference type="Proteomes" id="UP000075420">
    <property type="component" value="Unassembled WGS sequence"/>
</dbReference>
<comment type="caution">
    <text evidence="2">The sequence shown here is derived from an EMBL/GenBank/DDBJ whole genome shotgun (WGS) entry which is preliminary data.</text>
</comment>
<gene>
    <name evidence="2" type="ORF">BE08_12195</name>
</gene>
<dbReference type="AlphaFoldDB" id="A0A150PAM8"/>
<feature type="transmembrane region" description="Helical" evidence="1">
    <location>
        <begin position="155"/>
        <end position="175"/>
    </location>
</feature>
<keyword evidence="1" id="KW-0812">Transmembrane</keyword>
<feature type="transmembrane region" description="Helical" evidence="1">
    <location>
        <begin position="6"/>
        <end position="27"/>
    </location>
</feature>
<reference evidence="2 3" key="1">
    <citation type="submission" date="2014-02" db="EMBL/GenBank/DDBJ databases">
        <title>The small core and large imbalanced accessory genome model reveals a collaborative survival strategy of Sorangium cellulosum strains in nature.</title>
        <authorList>
            <person name="Han K."/>
            <person name="Peng R."/>
            <person name="Blom J."/>
            <person name="Li Y.-Z."/>
        </authorList>
    </citation>
    <scope>NUCLEOTIDE SEQUENCE [LARGE SCALE GENOMIC DNA]</scope>
    <source>
        <strain evidence="2 3">So0157-25</strain>
    </source>
</reference>
<feature type="transmembrane region" description="Helical" evidence="1">
    <location>
        <begin position="76"/>
        <end position="92"/>
    </location>
</feature>
<evidence type="ECO:0000256" key="1">
    <source>
        <dbReference type="SAM" id="Phobius"/>
    </source>
</evidence>
<evidence type="ECO:0000313" key="2">
    <source>
        <dbReference type="EMBL" id="KYF52686.1"/>
    </source>
</evidence>
<keyword evidence="1" id="KW-0472">Membrane</keyword>
<sequence>MYVNHLTLALVTAASALTLGAVYLFRAPAVGASEARRRSFAWAFGASGLILLITGLHIVLTWPLPGGYNIVFGEPLAYFGTLLVVGAPALWLGERLGPLLLLGAVGGVTNLVLAWVILRHGMTQNPALAAAMYGASGLGLVIAPAMDRSARARRAAGALLAASAALFALFGYAAYLKHPGPEGFGKWVPVETRSRR</sequence>
<protein>
    <recommendedName>
        <fullName evidence="4">DUF981 family protein</fullName>
    </recommendedName>
</protein>
<dbReference type="Pfam" id="PF06168">
    <property type="entry name" value="DUF981"/>
    <property type="match status" value="1"/>
</dbReference>
<accession>A0A150PAM8</accession>
<feature type="transmembrane region" description="Helical" evidence="1">
    <location>
        <begin position="124"/>
        <end position="143"/>
    </location>
</feature>
<keyword evidence="1" id="KW-1133">Transmembrane helix</keyword>